<dbReference type="Gene3D" id="2.60.220.50">
    <property type="match status" value="1"/>
</dbReference>
<evidence type="ECO:0000256" key="5">
    <source>
        <dbReference type="ARBA" id="ARBA00023157"/>
    </source>
</evidence>
<organism evidence="9 10">
    <name type="scientific">Porites evermanni</name>
    <dbReference type="NCBI Taxonomy" id="104178"/>
    <lineage>
        <taxon>Eukaryota</taxon>
        <taxon>Metazoa</taxon>
        <taxon>Cnidaria</taxon>
        <taxon>Anthozoa</taxon>
        <taxon>Hexacorallia</taxon>
        <taxon>Scleractinia</taxon>
        <taxon>Fungiina</taxon>
        <taxon>Poritidae</taxon>
        <taxon>Porites</taxon>
    </lineage>
</organism>
<dbReference type="InterPro" id="IPR057244">
    <property type="entry name" value="GAIN_B"/>
</dbReference>
<comment type="subcellular location">
    <subcellularLocation>
        <location evidence="1">Membrane</location>
        <topology evidence="1">Multi-pass membrane protein</topology>
    </subcellularLocation>
</comment>
<feature type="domain" description="G-protein coupled receptors family 2 profile 2" evidence="8">
    <location>
        <begin position="716"/>
        <end position="957"/>
    </location>
</feature>
<dbReference type="InterPro" id="IPR017981">
    <property type="entry name" value="GPCR_2-like_7TM"/>
</dbReference>
<dbReference type="Pfam" id="PF00002">
    <property type="entry name" value="7tm_2"/>
    <property type="match status" value="1"/>
</dbReference>
<evidence type="ECO:0000256" key="3">
    <source>
        <dbReference type="ARBA" id="ARBA00022989"/>
    </source>
</evidence>
<reference evidence="9 10" key="1">
    <citation type="submission" date="2022-05" db="EMBL/GenBank/DDBJ databases">
        <authorList>
            <consortium name="Genoscope - CEA"/>
            <person name="William W."/>
        </authorList>
    </citation>
    <scope>NUCLEOTIDE SEQUENCE [LARGE SCALE GENOMIC DNA]</scope>
</reference>
<dbReference type="PANTHER" id="PTHR12011:SF347">
    <property type="entry name" value="FI21270P1-RELATED"/>
    <property type="match status" value="1"/>
</dbReference>
<dbReference type="PROSITE" id="PS50221">
    <property type="entry name" value="GAIN_B"/>
    <property type="match status" value="1"/>
</dbReference>
<accession>A0ABN8QYG4</accession>
<evidence type="ECO:0000313" key="9">
    <source>
        <dbReference type="EMBL" id="CAH3171551.1"/>
    </source>
</evidence>
<sequence length="967" mass="104965">SAEKFEYSPECESVIIDTGNETRKPQIQIVITGTNNLIKTYQGCSTKHQYTDDMGLQWTYQVARFRFVNTVKIGNPVYIGGAKALSLEGENIVVDEKGSFEVDINSSTSFQSASFVGGFVPKIGYSAPPYNGPGRGNYSNLVAGGAGHGGQGGGGDNVLASSYGAVDINQYLGGSTGGFTGPNLPGIGGPAMELKAVGALKIGGRIIADAHSLTDQLNKHDLIAGSSGGLVRLLAQKVNISQSASISLKGRNGLCGRSPCQACGGSGGIFQVISHSGYIAPNTVSLNAGNKSNRCKTQAENGFLYISGIKQGNVPSFPLSEFYWEQSSSSIKVTPSSSGIIAKKSTSKDSFLDSDEAMSTYSTVPILYSPSTHYPCVTMSSGNPSVTSTLICEVPHPEKGKDRIQDLLRLHDEIKTYKDTMEDISNHVMISKYIRSFNELIEAGNLTADAINISISLVEELTDLIMLEMEVSVNQSEIKNQLSTLVSTVDEILNENDAAAWRTSGMIMNLVEAVEKTLSLALNFSYSINQSLLWDRRNLDILTSIEYVLLDQRNITIPNSKDQDIFTGFITFQPSNGGIGTPKTSKGRFIVGIVVFNNLTSHFTKKHQPSNNRKDDGQIFLNSEIISVIASYDGKPVQRLKKDALLTFEKKTSDGKEPLCVFWKPVPGEREWSSEGLSLITTNKQQIICSTNHLTSFSVLMRWTDVKVSPGDKYALDVITYIGSGVSLVALACAIIIFLCLGRSLSAIRYRIHLNLCIALAVAQVVFLSGIEASSSPWICTTVAVLLHYLYTASFTWMCAEGLHLYFKIVTAFNLHRIRMIYYVILGWGFPVVVVGISATTRIKGYGATDLCWLSLDKGFIWSFIGPVIGIIAFNVLILGLIIKTLMSLSNVAASDPRENIVRSGVKAALMLMPLLGTTWVLGLLSVNSDTVVFQYLFAIVNSLQGLFIFTCHCIGNSEVKRFDDLK</sequence>
<keyword evidence="4 6" id="KW-0472">Membrane</keyword>
<evidence type="ECO:0000259" key="8">
    <source>
        <dbReference type="PROSITE" id="PS50261"/>
    </source>
</evidence>
<keyword evidence="5" id="KW-1015">Disulfide bond</keyword>
<dbReference type="PRINTS" id="PR00249">
    <property type="entry name" value="GPCRSECRETIN"/>
</dbReference>
<comment type="caution">
    <text evidence="9">The sequence shown here is derived from an EMBL/GenBank/DDBJ whole genome shotgun (WGS) entry which is preliminary data.</text>
</comment>
<dbReference type="InterPro" id="IPR000203">
    <property type="entry name" value="GPS"/>
</dbReference>
<dbReference type="EMBL" id="CALNXI010001534">
    <property type="protein sequence ID" value="CAH3171551.1"/>
    <property type="molecule type" value="Genomic_DNA"/>
</dbReference>
<dbReference type="Pfam" id="PF01825">
    <property type="entry name" value="GPS"/>
    <property type="match status" value="1"/>
</dbReference>
<proteinExistence type="predicted"/>
<feature type="domain" description="GAIN-B" evidence="7">
    <location>
        <begin position="544"/>
        <end position="707"/>
    </location>
</feature>
<dbReference type="PROSITE" id="PS50261">
    <property type="entry name" value="G_PROTEIN_RECEP_F2_4"/>
    <property type="match status" value="1"/>
</dbReference>
<dbReference type="SMART" id="SM00303">
    <property type="entry name" value="GPS"/>
    <property type="match status" value="1"/>
</dbReference>
<evidence type="ECO:0000259" key="7">
    <source>
        <dbReference type="PROSITE" id="PS50221"/>
    </source>
</evidence>
<keyword evidence="2 6" id="KW-0812">Transmembrane</keyword>
<feature type="transmembrane region" description="Helical" evidence="6">
    <location>
        <begin position="752"/>
        <end position="770"/>
    </location>
</feature>
<gene>
    <name evidence="9" type="ORF">PEVE_00007929</name>
</gene>
<feature type="transmembrane region" description="Helical" evidence="6">
    <location>
        <begin position="718"/>
        <end position="740"/>
    </location>
</feature>
<evidence type="ECO:0000256" key="2">
    <source>
        <dbReference type="ARBA" id="ARBA00022692"/>
    </source>
</evidence>
<feature type="transmembrane region" description="Helical" evidence="6">
    <location>
        <begin position="933"/>
        <end position="956"/>
    </location>
</feature>
<feature type="transmembrane region" description="Helical" evidence="6">
    <location>
        <begin position="776"/>
        <end position="800"/>
    </location>
</feature>
<keyword evidence="10" id="KW-1185">Reference proteome</keyword>
<keyword evidence="3 6" id="KW-1133">Transmembrane helix</keyword>
<evidence type="ECO:0000256" key="1">
    <source>
        <dbReference type="ARBA" id="ARBA00004141"/>
    </source>
</evidence>
<feature type="transmembrane region" description="Helical" evidence="6">
    <location>
        <begin position="908"/>
        <end position="927"/>
    </location>
</feature>
<dbReference type="PANTHER" id="PTHR12011">
    <property type="entry name" value="ADHESION G-PROTEIN COUPLED RECEPTOR"/>
    <property type="match status" value="1"/>
</dbReference>
<protein>
    <submittedName>
        <fullName evidence="9">Uncharacterized protein</fullName>
    </submittedName>
</protein>
<evidence type="ECO:0000256" key="4">
    <source>
        <dbReference type="ARBA" id="ARBA00023136"/>
    </source>
</evidence>
<dbReference type="InterPro" id="IPR000832">
    <property type="entry name" value="GPCR_2_secretin-like"/>
</dbReference>
<name>A0ABN8QYG4_9CNID</name>
<dbReference type="Gene3D" id="1.20.1070.10">
    <property type="entry name" value="Rhodopsin 7-helix transmembrane proteins"/>
    <property type="match status" value="1"/>
</dbReference>
<evidence type="ECO:0000256" key="6">
    <source>
        <dbReference type="SAM" id="Phobius"/>
    </source>
</evidence>
<feature type="transmembrane region" description="Helical" evidence="6">
    <location>
        <begin position="860"/>
        <end position="887"/>
    </location>
</feature>
<feature type="non-terminal residue" evidence="9">
    <location>
        <position position="1"/>
    </location>
</feature>
<evidence type="ECO:0000313" key="10">
    <source>
        <dbReference type="Proteomes" id="UP001159427"/>
    </source>
</evidence>
<dbReference type="Proteomes" id="UP001159427">
    <property type="component" value="Unassembled WGS sequence"/>
</dbReference>
<dbReference type="InterPro" id="IPR046338">
    <property type="entry name" value="GAIN_dom_sf"/>
</dbReference>
<feature type="transmembrane region" description="Helical" evidence="6">
    <location>
        <begin position="821"/>
        <end position="840"/>
    </location>
</feature>